<dbReference type="KEGG" id="fso:Fsol_00207"/>
<keyword evidence="3" id="KW-1185">Reference proteome</keyword>
<proteinExistence type="predicted"/>
<accession>A0A2U8BRP4</accession>
<gene>
    <name evidence="2" type="ORF">Fsol_00207</name>
</gene>
<dbReference type="InterPro" id="IPR017853">
    <property type="entry name" value="GH"/>
</dbReference>
<dbReference type="AlphaFoldDB" id="A0A2U8BRP4"/>
<evidence type="ECO:0000313" key="3">
    <source>
        <dbReference type="Proteomes" id="UP000244519"/>
    </source>
</evidence>
<dbReference type="Proteomes" id="UP000244519">
    <property type="component" value="Chromosome"/>
</dbReference>
<name>A0A2U8BRP4_9RICK</name>
<dbReference type="InterPro" id="IPR025195">
    <property type="entry name" value="GTA_TIM_dom"/>
</dbReference>
<evidence type="ECO:0000259" key="1">
    <source>
        <dbReference type="Pfam" id="PF13547"/>
    </source>
</evidence>
<dbReference type="Gene3D" id="3.20.20.80">
    <property type="entry name" value="Glycosidases"/>
    <property type="match status" value="1"/>
</dbReference>
<sequence length="872" mass="100215">MYKMFNRLLNRIIRATLGKHVAMLKARFIDPLISNSDRDDFILSSSSSKKSSVSLPKEIEIPVVYGRCRMQCHVIWADKVVSIRDEEDSSGSSYVYVKSFAVGICRGPIFNIGHILVNGQNIGIQKNIRIRVYYGTEDQTVDPLIAMRLQHLSTPYKGLAYIVIQNFPASDYSPSIKVEAEISGIYDAEYRRRYAMDAINLIGNGEFTYDTLSNTRYLECPEGAGTCQRRDYFQINEYHTAGSADVIVSLHELKRAMPGIRWVCVTVYWFATTYDIKDADIRPGVEFRGDHTATNPVTWVVSKYTRDTAELIKKDANGKLIYTGTAGTICVDRIVSTLKQRGYKVMLKPILLVNREDKPWSGKMVCNASDVSNFFNKEEGYNNFITHYARVHSGLLDAFLIGSELVSLTSCRDNDGNFVAIKELKKLADIVRVLIPGNVMVSYAAHWLEYHHTDGGWYNLDPLWSDPNIHFIGINNYMPLTEDTTSSYDIEYLIKCFDSGEGYDYFYEYTDSGKKKRPLAEKYAWKNIEWWWSNLHYNPDGAVTSWIPESKKIWFTEYGFPSVHLATNKPSAFLPSDETSSLPIHSNGKLDFRMQKVAICAMEKRWQDSKCVQRKFLQSWDARPYPTWPERLDAWNDTEMWEKGHDVQGKFDTCYLAIIIEDLCERAQIPKDKVVTSELIDKTDGFFILQNSTCEEIIQQLKEIFLFDIVEDDGKIHFISRKNGKKVPIPVEHILRGGGSFKASKICEFNEIQRYAISFINTTFTYDKDIMQYNSESKTRSLSLLYEANLVINRVCGKHLLKKIVENSFAYLRQYEICMGLSLHIMPSDILIVKIGGGEVSLRVIMAVRYEHHLYLFCYEENIVKNLPFDEE</sequence>
<reference evidence="2 3" key="1">
    <citation type="journal article" date="2018" name="Genome Biol. Evol.">
        <title>The Genome Sequence of "Candidatus Fokinia solitaria": Insights on Reductive Evolution in Rickettsiales.</title>
        <authorList>
            <person name="Floriano A.M."/>
            <person name="Castelli M."/>
            <person name="Krenek S."/>
            <person name="Berendonk T.U."/>
            <person name="Bazzocchi C."/>
            <person name="Petroni G."/>
            <person name="Sassera D."/>
        </authorList>
    </citation>
    <scope>NUCLEOTIDE SEQUENCE [LARGE SCALE GENOMIC DNA]</scope>
    <source>
        <strain evidence="2">Rio ETE_ALG 3VII</strain>
    </source>
</reference>
<dbReference type="SUPFAM" id="SSF51445">
    <property type="entry name" value="(Trans)glycosidases"/>
    <property type="match status" value="1"/>
</dbReference>
<evidence type="ECO:0000313" key="2">
    <source>
        <dbReference type="EMBL" id="AWD33011.1"/>
    </source>
</evidence>
<organism evidence="2 3">
    <name type="scientific">Candidatus Fokinia solitaria</name>
    <dbReference type="NCBI Taxonomy" id="1802984"/>
    <lineage>
        <taxon>Bacteria</taxon>
        <taxon>Pseudomonadati</taxon>
        <taxon>Pseudomonadota</taxon>
        <taxon>Alphaproteobacteria</taxon>
        <taxon>Rickettsiales</taxon>
        <taxon>Candidatus Midichloriaceae</taxon>
        <taxon>Candidatus Fokinia</taxon>
    </lineage>
</organism>
<feature type="domain" description="GTA TIM-barrel-like" evidence="1">
    <location>
        <begin position="380"/>
        <end position="629"/>
    </location>
</feature>
<dbReference type="EMBL" id="CP025989">
    <property type="protein sequence ID" value="AWD33011.1"/>
    <property type="molecule type" value="Genomic_DNA"/>
</dbReference>
<protein>
    <submittedName>
        <fullName evidence="2">Putative phage tail-like protein</fullName>
    </submittedName>
</protein>
<dbReference type="OrthoDB" id="8445115at2"/>
<dbReference type="CDD" id="cd19607">
    <property type="entry name" value="GTA_TIM-barrel-like"/>
    <property type="match status" value="1"/>
</dbReference>
<dbReference type="Pfam" id="PF13547">
    <property type="entry name" value="GTA_TIM"/>
    <property type="match status" value="1"/>
</dbReference>